<dbReference type="PANTHER" id="PTHR11017">
    <property type="entry name" value="LEUCINE-RICH REPEAT-CONTAINING PROTEIN"/>
    <property type="match status" value="1"/>
</dbReference>
<dbReference type="EC" id="3.2.2.6" evidence="1"/>
<keyword evidence="6" id="KW-0520">NAD</keyword>
<dbReference type="Gene3D" id="3.80.10.10">
    <property type="entry name" value="Ribonuclease Inhibitor"/>
    <property type="match status" value="2"/>
</dbReference>
<dbReference type="EMBL" id="CM007658">
    <property type="protein sequence ID" value="ONH89902.1"/>
    <property type="molecule type" value="Genomic_DNA"/>
</dbReference>
<keyword evidence="4" id="KW-0378">Hydrolase</keyword>
<keyword evidence="3" id="KW-0677">Repeat</keyword>
<evidence type="ECO:0000256" key="5">
    <source>
        <dbReference type="ARBA" id="ARBA00022821"/>
    </source>
</evidence>
<reference evidence="10 11" key="1">
    <citation type="journal article" date="2013" name="Nat. Genet.">
        <title>The high-quality draft genome of peach (Prunus persica) identifies unique patterns of genetic diversity, domestication and genome evolution.</title>
        <authorList>
            <consortium name="International Peach Genome Initiative"/>
            <person name="Verde I."/>
            <person name="Abbott A.G."/>
            <person name="Scalabrin S."/>
            <person name="Jung S."/>
            <person name="Shu S."/>
            <person name="Marroni F."/>
            <person name="Zhebentyayeva T."/>
            <person name="Dettori M.T."/>
            <person name="Grimwood J."/>
            <person name="Cattonaro F."/>
            <person name="Zuccolo A."/>
            <person name="Rossini L."/>
            <person name="Jenkins J."/>
            <person name="Vendramin E."/>
            <person name="Meisel L.A."/>
            <person name="Decroocq V."/>
            <person name="Sosinski B."/>
            <person name="Prochnik S."/>
            <person name="Mitros T."/>
            <person name="Policriti A."/>
            <person name="Cipriani G."/>
            <person name="Dondini L."/>
            <person name="Ficklin S."/>
            <person name="Goodstein D.M."/>
            <person name="Xuan P."/>
            <person name="Del Fabbro C."/>
            <person name="Aramini V."/>
            <person name="Copetti D."/>
            <person name="Gonzalez S."/>
            <person name="Horner D.S."/>
            <person name="Falchi R."/>
            <person name="Lucas S."/>
            <person name="Mica E."/>
            <person name="Maldonado J."/>
            <person name="Lazzari B."/>
            <person name="Bielenberg D."/>
            <person name="Pirona R."/>
            <person name="Miculan M."/>
            <person name="Barakat A."/>
            <person name="Testolin R."/>
            <person name="Stella A."/>
            <person name="Tartarini S."/>
            <person name="Tonutti P."/>
            <person name="Arus P."/>
            <person name="Orellana A."/>
            <person name="Wells C."/>
            <person name="Main D."/>
            <person name="Vizzotto G."/>
            <person name="Silva H."/>
            <person name="Salamini F."/>
            <person name="Schmutz J."/>
            <person name="Morgante M."/>
            <person name="Rokhsar D.S."/>
        </authorList>
    </citation>
    <scope>NUCLEOTIDE SEQUENCE [LARGE SCALE GENOMIC DNA]</scope>
    <source>
        <strain evidence="11">cv. Nemared</strain>
    </source>
</reference>
<evidence type="ECO:0000256" key="6">
    <source>
        <dbReference type="ARBA" id="ARBA00023027"/>
    </source>
</evidence>
<dbReference type="GO" id="GO:0006952">
    <property type="term" value="P:defense response"/>
    <property type="evidence" value="ECO:0007669"/>
    <property type="project" value="UniProtKB-KW"/>
</dbReference>
<dbReference type="Pfam" id="PF23286">
    <property type="entry name" value="LRR_13"/>
    <property type="match status" value="1"/>
</dbReference>
<dbReference type="InterPro" id="IPR000157">
    <property type="entry name" value="TIR_dom"/>
</dbReference>
<dbReference type="InterPro" id="IPR003591">
    <property type="entry name" value="Leu-rich_rpt_typical-subtyp"/>
</dbReference>
<dbReference type="Gramene" id="ONH89902">
    <property type="protein sequence ID" value="ONH89902"/>
    <property type="gene ID" value="PRUPE_8G022800"/>
</dbReference>
<dbReference type="InterPro" id="IPR002182">
    <property type="entry name" value="NB-ARC"/>
</dbReference>
<dbReference type="AlphaFoldDB" id="A0A251MRN2"/>
<dbReference type="SUPFAM" id="SSF52200">
    <property type="entry name" value="Toll/Interleukin receptor TIR domain"/>
    <property type="match status" value="1"/>
</dbReference>
<gene>
    <name evidence="10" type="ORF">PRUPE_8G022800</name>
</gene>
<evidence type="ECO:0000256" key="8">
    <source>
        <dbReference type="SAM" id="MobiDB-lite"/>
    </source>
</evidence>
<dbReference type="GO" id="GO:0007165">
    <property type="term" value="P:signal transduction"/>
    <property type="evidence" value="ECO:0007669"/>
    <property type="project" value="InterPro"/>
</dbReference>
<dbReference type="GO" id="GO:0043531">
    <property type="term" value="F:ADP binding"/>
    <property type="evidence" value="ECO:0007669"/>
    <property type="project" value="InterPro"/>
</dbReference>
<evidence type="ECO:0000256" key="7">
    <source>
        <dbReference type="ARBA" id="ARBA00047304"/>
    </source>
</evidence>
<comment type="catalytic activity">
    <reaction evidence="7">
        <text>NAD(+) + H2O = ADP-D-ribose + nicotinamide + H(+)</text>
        <dbReference type="Rhea" id="RHEA:16301"/>
        <dbReference type="ChEBI" id="CHEBI:15377"/>
        <dbReference type="ChEBI" id="CHEBI:15378"/>
        <dbReference type="ChEBI" id="CHEBI:17154"/>
        <dbReference type="ChEBI" id="CHEBI:57540"/>
        <dbReference type="ChEBI" id="CHEBI:57967"/>
        <dbReference type="EC" id="3.2.2.6"/>
    </reaction>
    <physiologicalReaction direction="left-to-right" evidence="7">
        <dbReference type="Rhea" id="RHEA:16302"/>
    </physiologicalReaction>
</comment>
<dbReference type="Gene3D" id="3.40.50.10140">
    <property type="entry name" value="Toll/interleukin-1 receptor homology (TIR) domain"/>
    <property type="match status" value="1"/>
</dbReference>
<dbReference type="InterPro" id="IPR036390">
    <property type="entry name" value="WH_DNA-bd_sf"/>
</dbReference>
<sequence>MALSSTQRASEQSTRRWKHDVFLSFRGEDTRKGFISHLYHELDYWQAIKTFKDNRDLERGTSISPELLRAIEESQLAIIVLSSNYASSTWCLDELTKVVECMEARDTILPIFYGVDPSQVRNQTGSFAEAFTEHKEKLITKKKVEQWKADLTKVANLCGWDSKNFKCERELIEDIVKCVWRKVHPSLTLSNYPDKLVGMNSGLERLGVLLATDADDVRFIGITGMGGIGKTTIAKLVFEGISHHFEVSSFLANVREVYAKHRTLVDLQKQLLFQILKEEIKQVWDELWGTFFTKKCLHNKKVLLILDDVDQLDQLEILVGKKDWFGMGSRIIITTRNERLLVEHGIDISYKVEGLSDDESLELFSLNAFRKDKPEEGFLELSKRFLNYAKGLPLALKVLGCSLYNEGQDVWISALDQIEKCLDSKIFDTLKISYDGLNKMEKMIFLDVACFHKGKGKEQVIQILDHTRNISSRKGIHVLVEKSMLTIEKFCDPLSIDIVEMHDLMQEMAWEIVGQESKEPGERSRLWLHNDISHVFRNNTGTGAIEAIVLRLLKLEEVNWNCEAFSNMHGLRFIEFDNLIFSSCPNFLPHSLRSIHWSWYPSKFLPPSFQLNSLTELSLHHGKLVRLWDGTKDFPNLKYMDVSYSDKLTSTPDFTGLPKLEKLNLEGCRNLVEIHPSIAVLKRLRTLDFSNCKSIKNLPSEVKMDSLEYFSLRGCSKVKKIPQFARQMTKLSMLFLDGTAIEEIPSSIECLVGLIVLDLCDCKSLLGLPSAICNLKSLDTLCISGCSKLDKLPGEMEALEYLDLAGTVLKEPLVMMKNLKLLSLRGSIAKPRRWSGLAGLFGIRKSPEPCPQPWGLVLSSLNCLCSLLELDLSDCDLSEGDIPDDIGCLSSLRELYLRGNNFVSLPASIRCLSQLWCFNLERCKRLQLLPDLPSNNELHVNVNDCTSLKRLPYPSKLSSRFANLYDFTFSAVNCFRLVEDEGWSARIISTIMKLATKGMYPDLYDKYIVFPTSEIPEWFNVQSQGHSLNVELPPESCTSCWLGIAFCVAFADHQENLGNSTFLDDFDCFRIQCSSGPCWTFEKIGHILSPHILVFYLPRDYCWEQFSFEMYYGTSRNLNIFLTCLNNVNKCGARLVYEQDLEEEQLNWTLKMLKRTVQEYGCDEAGPSGGSGSFDDSIEPRCKRIKQD</sequence>
<protein>
    <recommendedName>
        <fullName evidence="1">ADP-ribosyl cyclase/cyclic ADP-ribose hydrolase</fullName>
        <ecNumber evidence="1">3.2.2.6</ecNumber>
    </recommendedName>
</protein>
<dbReference type="InterPro" id="IPR032675">
    <property type="entry name" value="LRR_dom_sf"/>
</dbReference>
<dbReference type="eggNOG" id="ENOG502R41B">
    <property type="taxonomic scope" value="Eukaryota"/>
</dbReference>
<dbReference type="FunFam" id="3.40.50.10140:FF:000007">
    <property type="entry name" value="Disease resistance protein (TIR-NBS-LRR class)"/>
    <property type="match status" value="1"/>
</dbReference>
<dbReference type="Pfam" id="PF00931">
    <property type="entry name" value="NB-ARC"/>
    <property type="match status" value="1"/>
</dbReference>
<dbReference type="SUPFAM" id="SSF52540">
    <property type="entry name" value="P-loop containing nucleoside triphosphate hydrolases"/>
    <property type="match status" value="1"/>
</dbReference>
<evidence type="ECO:0000256" key="1">
    <source>
        <dbReference type="ARBA" id="ARBA00011982"/>
    </source>
</evidence>
<dbReference type="InterPro" id="IPR042197">
    <property type="entry name" value="Apaf_helical"/>
</dbReference>
<dbReference type="SUPFAM" id="SSF46785">
    <property type="entry name" value="Winged helix' DNA-binding domain"/>
    <property type="match status" value="1"/>
</dbReference>
<dbReference type="InterPro" id="IPR027417">
    <property type="entry name" value="P-loop_NTPase"/>
</dbReference>
<dbReference type="Pfam" id="PF23282">
    <property type="entry name" value="WHD_ROQ1"/>
    <property type="match status" value="1"/>
</dbReference>
<dbReference type="InterPro" id="IPR045344">
    <property type="entry name" value="C-JID"/>
</dbReference>
<dbReference type="PROSITE" id="PS50104">
    <property type="entry name" value="TIR"/>
    <property type="match status" value="1"/>
</dbReference>
<evidence type="ECO:0000256" key="4">
    <source>
        <dbReference type="ARBA" id="ARBA00022801"/>
    </source>
</evidence>
<dbReference type="InterPro" id="IPR001611">
    <property type="entry name" value="Leu-rich_rpt"/>
</dbReference>
<dbReference type="PROSITE" id="PS51450">
    <property type="entry name" value="LRR"/>
    <property type="match status" value="1"/>
</dbReference>
<feature type="region of interest" description="Disordered" evidence="8">
    <location>
        <begin position="1164"/>
        <end position="1188"/>
    </location>
</feature>
<dbReference type="PANTHER" id="PTHR11017:SF527">
    <property type="entry name" value="TMV RESISTANCE PROTEIN N-LIKE"/>
    <property type="match status" value="1"/>
</dbReference>
<proteinExistence type="predicted"/>
<dbReference type="Pfam" id="PF00560">
    <property type="entry name" value="LRR_1"/>
    <property type="match status" value="2"/>
</dbReference>
<dbReference type="Pfam" id="PF01582">
    <property type="entry name" value="TIR"/>
    <property type="match status" value="1"/>
</dbReference>
<evidence type="ECO:0000313" key="10">
    <source>
        <dbReference type="EMBL" id="ONH89902.1"/>
    </source>
</evidence>
<keyword evidence="2" id="KW-0433">Leucine-rich repeat</keyword>
<dbReference type="InterPro" id="IPR058192">
    <property type="entry name" value="WHD_ROQ1-like"/>
</dbReference>
<evidence type="ECO:0000259" key="9">
    <source>
        <dbReference type="PROSITE" id="PS50104"/>
    </source>
</evidence>
<name>A0A251MRN2_PRUPE</name>
<evidence type="ECO:0000256" key="2">
    <source>
        <dbReference type="ARBA" id="ARBA00022614"/>
    </source>
</evidence>
<dbReference type="Gene3D" id="1.10.8.430">
    <property type="entry name" value="Helical domain of apoptotic protease-activating factors"/>
    <property type="match status" value="1"/>
</dbReference>
<dbReference type="InterPro" id="IPR058546">
    <property type="entry name" value="RPS4B/Roq1-like_LRR"/>
</dbReference>
<dbReference type="InterPro" id="IPR044974">
    <property type="entry name" value="Disease_R_plants"/>
</dbReference>
<dbReference type="GO" id="GO:0061809">
    <property type="term" value="F:NAD+ nucleosidase activity, cyclic ADP-ribose generating"/>
    <property type="evidence" value="ECO:0007669"/>
    <property type="project" value="UniProtKB-EC"/>
</dbReference>
<keyword evidence="5" id="KW-0611">Plant defense</keyword>
<organism evidence="10 11">
    <name type="scientific">Prunus persica</name>
    <name type="common">Peach</name>
    <name type="synonym">Amygdalus persica</name>
    <dbReference type="NCBI Taxonomy" id="3760"/>
    <lineage>
        <taxon>Eukaryota</taxon>
        <taxon>Viridiplantae</taxon>
        <taxon>Streptophyta</taxon>
        <taxon>Embryophyta</taxon>
        <taxon>Tracheophyta</taxon>
        <taxon>Spermatophyta</taxon>
        <taxon>Magnoliopsida</taxon>
        <taxon>eudicotyledons</taxon>
        <taxon>Gunneridae</taxon>
        <taxon>Pentapetalae</taxon>
        <taxon>rosids</taxon>
        <taxon>fabids</taxon>
        <taxon>Rosales</taxon>
        <taxon>Rosaceae</taxon>
        <taxon>Amygdaloideae</taxon>
        <taxon>Amygdaleae</taxon>
        <taxon>Prunus</taxon>
    </lineage>
</organism>
<dbReference type="SMART" id="SM00369">
    <property type="entry name" value="LRR_TYP"/>
    <property type="match status" value="3"/>
</dbReference>
<dbReference type="Proteomes" id="UP000006882">
    <property type="component" value="Chromosome G8"/>
</dbReference>
<dbReference type="Pfam" id="PF20160">
    <property type="entry name" value="C-JID"/>
    <property type="match status" value="1"/>
</dbReference>
<dbReference type="PRINTS" id="PR00364">
    <property type="entry name" value="DISEASERSIST"/>
</dbReference>
<dbReference type="SUPFAM" id="SSF52058">
    <property type="entry name" value="L domain-like"/>
    <property type="match status" value="2"/>
</dbReference>
<feature type="domain" description="TIR" evidence="9">
    <location>
        <begin position="17"/>
        <end position="183"/>
    </location>
</feature>
<dbReference type="InterPro" id="IPR035897">
    <property type="entry name" value="Toll_tir_struct_dom_sf"/>
</dbReference>
<accession>A0A251MRN2</accession>
<evidence type="ECO:0000313" key="11">
    <source>
        <dbReference type="Proteomes" id="UP000006882"/>
    </source>
</evidence>
<evidence type="ECO:0000256" key="3">
    <source>
        <dbReference type="ARBA" id="ARBA00022737"/>
    </source>
</evidence>
<feature type="compositionally biased region" description="Basic and acidic residues" evidence="8">
    <location>
        <begin position="1178"/>
        <end position="1188"/>
    </location>
</feature>
<keyword evidence="11" id="KW-1185">Reference proteome</keyword>
<dbReference type="Gene3D" id="3.40.50.300">
    <property type="entry name" value="P-loop containing nucleotide triphosphate hydrolases"/>
    <property type="match status" value="1"/>
</dbReference>
<dbReference type="SMART" id="SM00255">
    <property type="entry name" value="TIR"/>
    <property type="match status" value="1"/>
</dbReference>